<dbReference type="GeneID" id="117366818"/>
<keyword evidence="24" id="KW-0675">Receptor</keyword>
<keyword evidence="15 33" id="KW-0812">Transmembrane</keyword>
<feature type="disulfide bond" evidence="32">
    <location>
        <begin position="310"/>
        <end position="319"/>
    </location>
</feature>
<comment type="catalytic activity">
    <reaction evidence="4">
        <text>tetradecanoate(out) = tetradecanoate(in)</text>
        <dbReference type="Rhea" id="RHEA:45252"/>
        <dbReference type="ChEBI" id="CHEBI:30807"/>
    </reaction>
    <physiologicalReaction direction="left-to-right" evidence="4">
        <dbReference type="Rhea" id="RHEA:45253"/>
    </physiologicalReaction>
</comment>
<keyword evidence="21 33" id="KW-0472">Membrane</keyword>
<keyword evidence="22" id="KW-0564">Palmitate</keyword>
<keyword evidence="18 33" id="KW-1133">Transmembrane helix</keyword>
<proteinExistence type="inferred from homology"/>
<evidence type="ECO:0000256" key="18">
    <source>
        <dbReference type="ARBA" id="ARBA00022989"/>
    </source>
</evidence>
<dbReference type="GO" id="GO:0034383">
    <property type="term" value="P:low-density lipoprotein particle clearance"/>
    <property type="evidence" value="ECO:0007669"/>
    <property type="project" value="TreeGrafter"/>
</dbReference>
<evidence type="ECO:0000256" key="29">
    <source>
        <dbReference type="ARBA" id="ARBA00031821"/>
    </source>
</evidence>
<dbReference type="GO" id="GO:0019915">
    <property type="term" value="P:lipid storage"/>
    <property type="evidence" value="ECO:0007669"/>
    <property type="project" value="TreeGrafter"/>
</dbReference>
<evidence type="ECO:0000256" key="16">
    <source>
        <dbReference type="ARBA" id="ARBA00022843"/>
    </source>
</evidence>
<dbReference type="GO" id="GO:0005041">
    <property type="term" value="F:low-density lipoprotein particle receptor activity"/>
    <property type="evidence" value="ECO:0007669"/>
    <property type="project" value="TreeGrafter"/>
</dbReference>
<evidence type="ECO:0000256" key="2">
    <source>
        <dbReference type="ARBA" id="ARBA00000626"/>
    </source>
</evidence>
<keyword evidence="25" id="KW-0325">Glycoprotein</keyword>
<organism evidence="34 36">
    <name type="scientific">Geotrypetes seraphini</name>
    <name type="common">Gaboon caecilian</name>
    <name type="synonym">Caecilia seraphini</name>
    <dbReference type="NCBI Taxonomy" id="260995"/>
    <lineage>
        <taxon>Eukaryota</taxon>
        <taxon>Metazoa</taxon>
        <taxon>Chordata</taxon>
        <taxon>Craniata</taxon>
        <taxon>Vertebrata</taxon>
        <taxon>Euteleostomi</taxon>
        <taxon>Amphibia</taxon>
        <taxon>Gymnophiona</taxon>
        <taxon>Geotrypetes</taxon>
    </lineage>
</organism>
<dbReference type="GO" id="GO:0005044">
    <property type="term" value="F:scavenger receptor activity"/>
    <property type="evidence" value="ECO:0007669"/>
    <property type="project" value="TreeGrafter"/>
</dbReference>
<evidence type="ECO:0000313" key="36">
    <source>
        <dbReference type="RefSeq" id="XP_033814627.1"/>
    </source>
</evidence>
<dbReference type="RefSeq" id="XP_033814626.1">
    <property type="nucleotide sequence ID" value="XM_033958735.1"/>
</dbReference>
<keyword evidence="23 32" id="KW-1015">Disulfide bond</keyword>
<keyword evidence="13" id="KW-1003">Cell membrane</keyword>
<keyword evidence="20" id="KW-0445">Lipid transport</keyword>
<evidence type="ECO:0000256" key="24">
    <source>
        <dbReference type="ARBA" id="ARBA00023170"/>
    </source>
</evidence>
<dbReference type="Pfam" id="PF01130">
    <property type="entry name" value="CD36"/>
    <property type="match status" value="1"/>
</dbReference>
<comment type="subcellular location">
    <subcellularLocation>
        <location evidence="6">Apical cell membrane</location>
    </subcellularLocation>
    <subcellularLocation>
        <location evidence="9">Cell membrane</location>
        <topology evidence="9">Multi-pass membrane protein</topology>
    </subcellularLocation>
    <subcellularLocation>
        <location evidence="8">Golgi apparatus</location>
    </subcellularLocation>
    <subcellularLocation>
        <location evidence="7">Membrane raft</location>
    </subcellularLocation>
</comment>
<evidence type="ECO:0000256" key="26">
    <source>
        <dbReference type="ARBA" id="ARBA00023288"/>
    </source>
</evidence>
<dbReference type="KEGG" id="gsh:117366818"/>
<comment type="catalytic activity">
    <reaction evidence="1">
        <text>(9Z,12Z)-octadecadienoate(out) = (9Z,12Z)-octadecadienoate(in)</text>
        <dbReference type="Rhea" id="RHEA:45264"/>
        <dbReference type="ChEBI" id="CHEBI:30245"/>
    </reaction>
    <physiologicalReaction direction="left-to-right" evidence="1">
        <dbReference type="Rhea" id="RHEA:45265"/>
    </physiologicalReaction>
</comment>
<dbReference type="RefSeq" id="XP_033814627.1">
    <property type="nucleotide sequence ID" value="XM_033958736.1"/>
</dbReference>
<dbReference type="InterPro" id="IPR005428">
    <property type="entry name" value="CD36/SCARB1/SNMP1"/>
</dbReference>
<keyword evidence="26" id="KW-0449">Lipoprotein</keyword>
<evidence type="ECO:0000256" key="20">
    <source>
        <dbReference type="ARBA" id="ARBA00023055"/>
    </source>
</evidence>
<dbReference type="GO" id="GO:0044539">
    <property type="term" value="P:long-chain fatty acid import into cell"/>
    <property type="evidence" value="ECO:0007669"/>
    <property type="project" value="TreeGrafter"/>
</dbReference>
<keyword evidence="14" id="KW-1017">Isopeptide bond</keyword>
<evidence type="ECO:0000256" key="7">
    <source>
        <dbReference type="ARBA" id="ARBA00004285"/>
    </source>
</evidence>
<evidence type="ECO:0000256" key="17">
    <source>
        <dbReference type="ARBA" id="ARBA00022889"/>
    </source>
</evidence>
<evidence type="ECO:0000256" key="6">
    <source>
        <dbReference type="ARBA" id="ARBA00004221"/>
    </source>
</evidence>
<evidence type="ECO:0000256" key="10">
    <source>
        <dbReference type="ARBA" id="ARBA00010532"/>
    </source>
</evidence>
<keyword evidence="17" id="KW-0130">Cell adhesion</keyword>
<evidence type="ECO:0000256" key="28">
    <source>
        <dbReference type="ARBA" id="ARBA00029966"/>
    </source>
</evidence>
<evidence type="ECO:0000256" key="25">
    <source>
        <dbReference type="ARBA" id="ARBA00023180"/>
    </source>
</evidence>
<keyword evidence="16" id="KW-0832">Ubl conjugation</keyword>
<dbReference type="PRINTS" id="PR01609">
    <property type="entry name" value="CD36FAMILY"/>
</dbReference>
<evidence type="ECO:0000256" key="30">
    <source>
        <dbReference type="ARBA" id="ARBA00032188"/>
    </source>
</evidence>
<evidence type="ECO:0000256" key="3">
    <source>
        <dbReference type="ARBA" id="ARBA00000934"/>
    </source>
</evidence>
<evidence type="ECO:0000256" key="1">
    <source>
        <dbReference type="ARBA" id="ARBA00000542"/>
    </source>
</evidence>
<gene>
    <name evidence="35 36" type="primary">CD36</name>
</gene>
<dbReference type="GO" id="GO:0150094">
    <property type="term" value="P:amyloid-beta clearance by cellular catabolic process"/>
    <property type="evidence" value="ECO:0007669"/>
    <property type="project" value="TreeGrafter"/>
</dbReference>
<keyword evidence="19" id="KW-0333">Golgi apparatus</keyword>
<feature type="transmembrane region" description="Helical" evidence="33">
    <location>
        <begin position="7"/>
        <end position="29"/>
    </location>
</feature>
<keyword evidence="34" id="KW-1185">Reference proteome</keyword>
<dbReference type="GO" id="GO:0007155">
    <property type="term" value="P:cell adhesion"/>
    <property type="evidence" value="ECO:0007669"/>
    <property type="project" value="UniProtKB-KW"/>
</dbReference>
<evidence type="ECO:0000313" key="35">
    <source>
        <dbReference type="RefSeq" id="XP_033814626.1"/>
    </source>
</evidence>
<dbReference type="PRINTS" id="PR01610">
    <property type="entry name" value="CD36ANTIGEN"/>
</dbReference>
<evidence type="ECO:0000256" key="23">
    <source>
        <dbReference type="ARBA" id="ARBA00023157"/>
    </source>
</evidence>
<evidence type="ECO:0000256" key="8">
    <source>
        <dbReference type="ARBA" id="ARBA00004555"/>
    </source>
</evidence>
<dbReference type="AlphaFoldDB" id="A0A6P8S9F8"/>
<accession>A0A6P8S9F8</accession>
<evidence type="ECO:0000256" key="12">
    <source>
        <dbReference type="ARBA" id="ARBA00022448"/>
    </source>
</evidence>
<evidence type="ECO:0000256" key="32">
    <source>
        <dbReference type="PIRSR" id="PIRSR605428-52"/>
    </source>
</evidence>
<dbReference type="GO" id="GO:0042953">
    <property type="term" value="P:lipoprotein transport"/>
    <property type="evidence" value="ECO:0007669"/>
    <property type="project" value="TreeGrafter"/>
</dbReference>
<dbReference type="GO" id="GO:0005794">
    <property type="term" value="C:Golgi apparatus"/>
    <property type="evidence" value="ECO:0007669"/>
    <property type="project" value="UniProtKB-SubCell"/>
</dbReference>
<evidence type="ECO:0000256" key="27">
    <source>
        <dbReference type="ARBA" id="ARBA00023949"/>
    </source>
</evidence>
<dbReference type="GO" id="GO:0030169">
    <property type="term" value="F:low-density lipoprotein particle binding"/>
    <property type="evidence" value="ECO:0007669"/>
    <property type="project" value="TreeGrafter"/>
</dbReference>
<evidence type="ECO:0000256" key="4">
    <source>
        <dbReference type="ARBA" id="ARBA00000996"/>
    </source>
</evidence>
<evidence type="ECO:0000256" key="13">
    <source>
        <dbReference type="ARBA" id="ARBA00022475"/>
    </source>
</evidence>
<comment type="catalytic activity">
    <reaction evidence="5">
        <text>butanoate(out) = butanoate(in)</text>
        <dbReference type="Rhea" id="RHEA:45248"/>
        <dbReference type="ChEBI" id="CHEBI:17968"/>
    </reaction>
    <physiologicalReaction direction="left-to-right" evidence="5">
        <dbReference type="Rhea" id="RHEA:45249"/>
    </physiologicalReaction>
</comment>
<protein>
    <recommendedName>
        <fullName evidence="11">Platelet glycoprotein 4</fullName>
    </recommendedName>
    <alternativeName>
        <fullName evidence="31">Glycoprotein IIIb</fullName>
    </alternativeName>
    <alternativeName>
        <fullName evidence="29">PAS IV</fullName>
    </alternativeName>
    <alternativeName>
        <fullName evidence="30">PAS-4</fullName>
    </alternativeName>
    <alternativeName>
        <fullName evidence="28">Platelet glycoprotein IV</fullName>
    </alternativeName>
</protein>
<evidence type="ECO:0000256" key="11">
    <source>
        <dbReference type="ARBA" id="ARBA00020772"/>
    </source>
</evidence>
<dbReference type="Proteomes" id="UP000515159">
    <property type="component" value="Chromosome 9"/>
</dbReference>
<evidence type="ECO:0000256" key="14">
    <source>
        <dbReference type="ARBA" id="ARBA00022499"/>
    </source>
</evidence>
<evidence type="ECO:0000256" key="21">
    <source>
        <dbReference type="ARBA" id="ARBA00023136"/>
    </source>
</evidence>
<evidence type="ECO:0000256" key="15">
    <source>
        <dbReference type="ARBA" id="ARBA00022692"/>
    </source>
</evidence>
<dbReference type="InterPro" id="IPR002159">
    <property type="entry name" value="CD36_fam"/>
</dbReference>
<comment type="catalytic activity">
    <reaction evidence="3">
        <text>hexadecanoate(out) = hexadecanoate(in)</text>
        <dbReference type="Rhea" id="RHEA:45256"/>
        <dbReference type="ChEBI" id="CHEBI:7896"/>
    </reaction>
    <physiologicalReaction direction="left-to-right" evidence="3">
        <dbReference type="Rhea" id="RHEA:45257"/>
    </physiologicalReaction>
</comment>
<evidence type="ECO:0000313" key="34">
    <source>
        <dbReference type="Proteomes" id="UP000515159"/>
    </source>
</evidence>
<reference evidence="35 36" key="1">
    <citation type="submission" date="2025-04" db="UniProtKB">
        <authorList>
            <consortium name="RefSeq"/>
        </authorList>
    </citation>
    <scope>IDENTIFICATION</scope>
</reference>
<evidence type="ECO:0000256" key="19">
    <source>
        <dbReference type="ARBA" id="ARBA00023034"/>
    </source>
</evidence>
<feature type="disulfide bond" evidence="32">
    <location>
        <begin position="240"/>
        <end position="308"/>
    </location>
</feature>
<dbReference type="GO" id="GO:0016324">
    <property type="term" value="C:apical plasma membrane"/>
    <property type="evidence" value="ECO:0007669"/>
    <property type="project" value="UniProtKB-SubCell"/>
</dbReference>
<dbReference type="PANTHER" id="PTHR11923:SF12">
    <property type="entry name" value="PLATELET GLYCOPROTEIN 4"/>
    <property type="match status" value="1"/>
</dbReference>
<dbReference type="PANTHER" id="PTHR11923">
    <property type="entry name" value="SCAVENGER RECEPTOR CLASS B TYPE-1 SR-B1"/>
    <property type="match status" value="1"/>
</dbReference>
<evidence type="ECO:0000256" key="33">
    <source>
        <dbReference type="SAM" id="Phobius"/>
    </source>
</evidence>
<evidence type="ECO:0000256" key="5">
    <source>
        <dbReference type="ARBA" id="ARBA00001892"/>
    </source>
</evidence>
<evidence type="ECO:0000256" key="9">
    <source>
        <dbReference type="ARBA" id="ARBA00004651"/>
    </source>
</evidence>
<evidence type="ECO:0000256" key="22">
    <source>
        <dbReference type="ARBA" id="ARBA00023139"/>
    </source>
</evidence>
<dbReference type="GO" id="GO:0006898">
    <property type="term" value="P:receptor-mediated endocytosis"/>
    <property type="evidence" value="ECO:0007669"/>
    <property type="project" value="TreeGrafter"/>
</dbReference>
<comment type="catalytic activity">
    <reaction evidence="2">
        <text>(9Z)-octadecenoate(out) = (9Z)-octadecenoate(in)</text>
        <dbReference type="Rhea" id="RHEA:33655"/>
        <dbReference type="ChEBI" id="CHEBI:30823"/>
    </reaction>
    <physiologicalReaction direction="left-to-right" evidence="2">
        <dbReference type="Rhea" id="RHEA:33656"/>
    </physiologicalReaction>
</comment>
<dbReference type="GO" id="GO:0009986">
    <property type="term" value="C:cell surface"/>
    <property type="evidence" value="ECO:0007669"/>
    <property type="project" value="TreeGrafter"/>
</dbReference>
<dbReference type="OrthoDB" id="195015at2759"/>
<comment type="similarity">
    <text evidence="10">Belongs to the CD36 family.</text>
</comment>
<comment type="catalytic activity">
    <reaction evidence="27">
        <text>tetracosanoate(out) = tetracosanoate(in)</text>
        <dbReference type="Rhea" id="RHEA:45260"/>
        <dbReference type="ChEBI" id="CHEBI:31014"/>
    </reaction>
    <physiologicalReaction direction="left-to-right" evidence="27">
        <dbReference type="Rhea" id="RHEA:45261"/>
    </physiologicalReaction>
</comment>
<name>A0A6P8S9F8_GEOSA</name>
<feature type="disulfide bond" evidence="32">
    <location>
        <begin position="269"/>
        <end position="330"/>
    </location>
</feature>
<dbReference type="CTD" id="948"/>
<keyword evidence="12" id="KW-0813">Transport</keyword>
<sequence length="484" mass="53888">MGCTTQSGLIAGAVVGVLLAILGGVLIPVGNIIIENEIKKEAVIENGTIAYDNWVKTSSPVYRQFWLFHVLNPLDVITYGVKPELTQKGPYTYRIRNLSKENITMGENHTVSFLQPNSAEFQRDMSVGSEDDTVIALNLAVASAPSLFPIWTILNSLIKKSNSSLFQKRTVREMLWGYTDPLLALINLPALGTKTGVLYPYNGTADGLYTIFTGKDDISKTAIIKYYKGAENLSFWKGNCNMINGTDGVSFPPFVDKKKKLYIFNSDICRSIYAEFEGEHNLKGIPVYRFVIPEHAFASPLVNPDNLCFCTELSVSRNCTEGGIQDISACQNGKPVYISLPHFLYASENIKGLVTGLKPSEEEHRIFLDVDPITGFTLRAAKRIQINLMFKPTDKIEVFSKLKDTLVFPVVWLNERWAHSREKMMVQAAEQHWNKVYLLLTYRLFGITRDRANAGLSGRPTPYICNALSLGPDHAGVPLKAVSS</sequence>
<dbReference type="GO" id="GO:0005901">
    <property type="term" value="C:caveola"/>
    <property type="evidence" value="ECO:0007669"/>
    <property type="project" value="TreeGrafter"/>
</dbReference>
<evidence type="ECO:0000256" key="31">
    <source>
        <dbReference type="ARBA" id="ARBA00032780"/>
    </source>
</evidence>